<dbReference type="EMBL" id="LT629690">
    <property type="protein sequence ID" value="SDF41688.1"/>
    <property type="molecule type" value="Genomic_DNA"/>
</dbReference>
<feature type="transmembrane region" description="Helical" evidence="1">
    <location>
        <begin position="450"/>
        <end position="469"/>
    </location>
</feature>
<feature type="transmembrane region" description="Helical" evidence="1">
    <location>
        <begin position="147"/>
        <end position="169"/>
    </location>
</feature>
<feature type="transmembrane region" description="Helical" evidence="1">
    <location>
        <begin position="69"/>
        <end position="89"/>
    </location>
</feature>
<feature type="transmembrane region" description="Helical" evidence="1">
    <location>
        <begin position="393"/>
        <end position="414"/>
    </location>
</feature>
<feature type="transmembrane region" description="Helical" evidence="1">
    <location>
        <begin position="368"/>
        <end position="386"/>
    </location>
</feature>
<dbReference type="InterPro" id="IPR006726">
    <property type="entry name" value="PHBA_efflux_AaeB/fusaric-R"/>
</dbReference>
<accession>A0A1G7KWS8</accession>
<feature type="transmembrane region" description="Helical" evidence="1">
    <location>
        <begin position="32"/>
        <end position="57"/>
    </location>
</feature>
<keyword evidence="1" id="KW-1133">Transmembrane helix</keyword>
<dbReference type="OrthoDB" id="105720at2"/>
<evidence type="ECO:0000313" key="3">
    <source>
        <dbReference type="Proteomes" id="UP000182427"/>
    </source>
</evidence>
<proteinExistence type="predicted"/>
<dbReference type="Pfam" id="PF04632">
    <property type="entry name" value="FUSC"/>
    <property type="match status" value="1"/>
</dbReference>
<organism evidence="2 3">
    <name type="scientific">Terriglobus roseus</name>
    <dbReference type="NCBI Taxonomy" id="392734"/>
    <lineage>
        <taxon>Bacteria</taxon>
        <taxon>Pseudomonadati</taxon>
        <taxon>Acidobacteriota</taxon>
        <taxon>Terriglobia</taxon>
        <taxon>Terriglobales</taxon>
        <taxon>Acidobacteriaceae</taxon>
        <taxon>Terriglobus</taxon>
    </lineage>
</organism>
<name>A0A1G7KWS8_9BACT</name>
<evidence type="ECO:0000256" key="1">
    <source>
        <dbReference type="SAM" id="Phobius"/>
    </source>
</evidence>
<feature type="transmembrane region" description="Helical" evidence="1">
    <location>
        <begin position="420"/>
        <end position="438"/>
    </location>
</feature>
<sequence>MSRFERIFSTIRSELQSYPGRMSGSLQDTLCMVTALVLADTLRVPGIGLALALILLLQRESPGITLLHTVQMFGGAATASLACFVWVQVTDGTEVFRFIGFLLLVFFAGFCMTATRVPLFFTIFGFYGFVALSAWDTHHSANAIVTATLYNLASLALALGTASAVNFLLRTRHPADALAEELRKRIRLLANFHREQAVMPRKAGMSALHHQLVQYSHAGDLKLNELYEEVRSRFPRRMPPGVHFRIGVLARAMEQSILAGFDSDANAADAHLRIAEQCDFILDQNLKRPAPPSEDAPERLRGIFTELNLYCSVAQEGVTIRHDAPAPARSFRFFHSDAFTSPDAALYALKLTLSASICYVIYNAVAWPGILTCVVTVLFTGLTSTGAMKQKQLYRLFGAAIGGALAILVESLLFPNMDSVTSLVLVTGSVCLLSAWVSRSPRIGYTGVQIAFAFFITDLAGFGAASQIAPARDRVIGIALGILVMWFVFDQIWPVRTSHALEAIRNRVVHNANAMTTSAKASKMAAMRAEVSADLATMQTLLQSAWFDFGKGYREELVRSSRLGRETEAAAARFYSNMQEAVESHPG</sequence>
<keyword evidence="1" id="KW-0472">Membrane</keyword>
<feature type="transmembrane region" description="Helical" evidence="1">
    <location>
        <begin position="95"/>
        <end position="112"/>
    </location>
</feature>
<dbReference type="AlphaFoldDB" id="A0A1G7KWS8"/>
<keyword evidence="1" id="KW-0812">Transmembrane</keyword>
<feature type="transmembrane region" description="Helical" evidence="1">
    <location>
        <begin position="475"/>
        <end position="495"/>
    </location>
</feature>
<dbReference type="GO" id="GO:0005886">
    <property type="term" value="C:plasma membrane"/>
    <property type="evidence" value="ECO:0007669"/>
    <property type="project" value="InterPro"/>
</dbReference>
<dbReference type="Proteomes" id="UP000182427">
    <property type="component" value="Chromosome I"/>
</dbReference>
<protein>
    <submittedName>
        <fullName evidence="2">Multidrug resistance protein MdtO</fullName>
    </submittedName>
</protein>
<keyword evidence="3" id="KW-1185">Reference proteome</keyword>
<gene>
    <name evidence="2" type="ORF">SAMN05444167_2342</name>
</gene>
<reference evidence="2 3" key="1">
    <citation type="submission" date="2016-10" db="EMBL/GenBank/DDBJ databases">
        <authorList>
            <person name="de Groot N.N."/>
        </authorList>
    </citation>
    <scope>NUCLEOTIDE SEQUENCE [LARGE SCALE GENOMIC DNA]</scope>
    <source>
        <strain evidence="2 3">GAS232</strain>
    </source>
</reference>
<dbReference type="GO" id="GO:0022857">
    <property type="term" value="F:transmembrane transporter activity"/>
    <property type="evidence" value="ECO:0007669"/>
    <property type="project" value="InterPro"/>
</dbReference>
<evidence type="ECO:0000313" key="2">
    <source>
        <dbReference type="EMBL" id="SDF41688.1"/>
    </source>
</evidence>